<evidence type="ECO:0000259" key="9">
    <source>
        <dbReference type="Pfam" id="PF05154"/>
    </source>
</evidence>
<gene>
    <name evidence="10" type="ORF">L596_029572</name>
</gene>
<feature type="transmembrane region" description="Helical" evidence="8">
    <location>
        <begin position="202"/>
        <end position="220"/>
    </location>
</feature>
<reference evidence="10 11" key="2">
    <citation type="journal article" date="2019" name="G3 (Bethesda)">
        <title>Hybrid Assembly of the Genome of the Entomopathogenic Nematode Steinernema carpocapsae Identifies the X-Chromosome.</title>
        <authorList>
            <person name="Serra L."/>
            <person name="Macchietto M."/>
            <person name="Macias-Munoz A."/>
            <person name="McGill C.J."/>
            <person name="Rodriguez I.M."/>
            <person name="Rodriguez B."/>
            <person name="Murad R."/>
            <person name="Mortazavi A."/>
        </authorList>
    </citation>
    <scope>NUCLEOTIDE SEQUENCE [LARGE SCALE GENOMIC DNA]</scope>
    <source>
        <strain evidence="10 11">ALL</strain>
    </source>
</reference>
<evidence type="ECO:0000256" key="7">
    <source>
        <dbReference type="ARBA" id="ARBA00023180"/>
    </source>
</evidence>
<keyword evidence="7" id="KW-0325">Glycoprotein</keyword>
<keyword evidence="11" id="KW-1185">Reference proteome</keyword>
<keyword evidence="4" id="KW-0732">Signal</keyword>
<evidence type="ECO:0000256" key="8">
    <source>
        <dbReference type="SAM" id="Phobius"/>
    </source>
</evidence>
<dbReference type="Proteomes" id="UP000298663">
    <property type="component" value="Unassembled WGS sequence"/>
</dbReference>
<organism evidence="10 11">
    <name type="scientific">Steinernema carpocapsae</name>
    <name type="common">Entomopathogenic nematode</name>
    <dbReference type="NCBI Taxonomy" id="34508"/>
    <lineage>
        <taxon>Eukaryota</taxon>
        <taxon>Metazoa</taxon>
        <taxon>Ecdysozoa</taxon>
        <taxon>Nematoda</taxon>
        <taxon>Chromadorea</taxon>
        <taxon>Rhabditida</taxon>
        <taxon>Tylenchina</taxon>
        <taxon>Panagrolaimomorpha</taxon>
        <taxon>Strongyloidoidea</taxon>
        <taxon>Steinernematidae</taxon>
        <taxon>Steinernema</taxon>
    </lineage>
</organism>
<dbReference type="EMBL" id="AZBU02000012">
    <property type="protein sequence ID" value="TKR59970.1"/>
    <property type="molecule type" value="Genomic_DNA"/>
</dbReference>
<evidence type="ECO:0000313" key="10">
    <source>
        <dbReference type="EMBL" id="TKR59970.1"/>
    </source>
</evidence>
<dbReference type="GO" id="GO:0016020">
    <property type="term" value="C:membrane"/>
    <property type="evidence" value="ECO:0007669"/>
    <property type="project" value="UniProtKB-SubCell"/>
</dbReference>
<protein>
    <recommendedName>
        <fullName evidence="9">TM2 domain-containing protein</fullName>
    </recommendedName>
</protein>
<dbReference type="InterPro" id="IPR007829">
    <property type="entry name" value="TM2"/>
</dbReference>
<evidence type="ECO:0000256" key="1">
    <source>
        <dbReference type="ARBA" id="ARBA00004141"/>
    </source>
</evidence>
<keyword evidence="5 8" id="KW-1133">Transmembrane helix</keyword>
<evidence type="ECO:0000256" key="2">
    <source>
        <dbReference type="ARBA" id="ARBA00008284"/>
    </source>
</evidence>
<name>A0A4U5LV13_STECR</name>
<dbReference type="PANTHER" id="PTHR21016">
    <property type="entry name" value="BETA-AMYLOID BINDING PROTEIN-RELATED"/>
    <property type="match status" value="1"/>
</dbReference>
<comment type="caution">
    <text evidence="10">The sequence shown here is derived from an EMBL/GenBank/DDBJ whole genome shotgun (WGS) entry which is preliminary data.</text>
</comment>
<comment type="similarity">
    <text evidence="2">Belongs to the TM2 family.</text>
</comment>
<proteinExistence type="inferred from homology"/>
<dbReference type="STRING" id="34508.A0A4U5LV13"/>
<evidence type="ECO:0000256" key="5">
    <source>
        <dbReference type="ARBA" id="ARBA00022989"/>
    </source>
</evidence>
<reference evidence="10 11" key="1">
    <citation type="journal article" date="2015" name="Genome Biol.">
        <title>Comparative genomics of Steinernema reveals deeply conserved gene regulatory networks.</title>
        <authorList>
            <person name="Dillman A.R."/>
            <person name="Macchietto M."/>
            <person name="Porter C.F."/>
            <person name="Rogers A."/>
            <person name="Williams B."/>
            <person name="Antoshechkin I."/>
            <person name="Lee M.M."/>
            <person name="Goodwin Z."/>
            <person name="Lu X."/>
            <person name="Lewis E.E."/>
            <person name="Goodrich-Blair H."/>
            <person name="Stock S.P."/>
            <person name="Adams B.J."/>
            <person name="Sternberg P.W."/>
            <person name="Mortazavi A."/>
        </authorList>
    </citation>
    <scope>NUCLEOTIDE SEQUENCE [LARGE SCALE GENOMIC DNA]</scope>
    <source>
        <strain evidence="10 11">ALL</strain>
    </source>
</reference>
<dbReference type="OrthoDB" id="408511at2759"/>
<keyword evidence="6 8" id="KW-0472">Membrane</keyword>
<evidence type="ECO:0000256" key="3">
    <source>
        <dbReference type="ARBA" id="ARBA00022692"/>
    </source>
</evidence>
<evidence type="ECO:0000313" key="11">
    <source>
        <dbReference type="Proteomes" id="UP000298663"/>
    </source>
</evidence>
<sequence length="280" mass="30666">MLPTKATPTITPVLLQLQFTGSENCVVSGLKQRADRTYLSLMFIVPTPTQPSPIFLCASSLPPDDSNPDSLILPRFVPLCLRDYLGIGARASKLNVVSTVVASSSPSNPPLVEDECSRELNDSFPKGPLIPCSFLDLRWIDCADPKLADPSSNATNKGCPNFGGWRYESVHRANVTCTVLPCIECLGKRSFLREVPCIKYTGHYFLTTLLYSIFLGIFAVDRFCLGQSAMAVGKLISLGGCGIWWLVDIFPPPISRIGSLITRLLSVVPDFYGLYRITVL</sequence>
<feature type="domain" description="TM2" evidence="9">
    <location>
        <begin position="202"/>
        <end position="250"/>
    </location>
</feature>
<evidence type="ECO:0000256" key="6">
    <source>
        <dbReference type="ARBA" id="ARBA00023136"/>
    </source>
</evidence>
<dbReference type="AlphaFoldDB" id="A0A4U5LV13"/>
<evidence type="ECO:0000256" key="4">
    <source>
        <dbReference type="ARBA" id="ARBA00022729"/>
    </source>
</evidence>
<dbReference type="PANTHER" id="PTHR21016:SF4">
    <property type="entry name" value="TM2 DOMAIN-CONTAINING PROTEIN 2"/>
    <property type="match status" value="1"/>
</dbReference>
<keyword evidence="3 8" id="KW-0812">Transmembrane</keyword>
<comment type="subcellular location">
    <subcellularLocation>
        <location evidence="1">Membrane</location>
        <topology evidence="1">Multi-pass membrane protein</topology>
    </subcellularLocation>
</comment>
<accession>A0A4U5LV13</accession>
<dbReference type="Pfam" id="PF05154">
    <property type="entry name" value="TM2"/>
    <property type="match status" value="1"/>
</dbReference>
<dbReference type="InterPro" id="IPR050932">
    <property type="entry name" value="TM2D1-3-like"/>
</dbReference>